<dbReference type="Proteomes" id="UP000663824">
    <property type="component" value="Unassembled WGS sequence"/>
</dbReference>
<feature type="region of interest" description="Disordered" evidence="1">
    <location>
        <begin position="85"/>
        <end position="116"/>
    </location>
</feature>
<protein>
    <submittedName>
        <fullName evidence="2">Uncharacterized protein</fullName>
    </submittedName>
</protein>
<sequence>MEFNLEQLNRFILHLFNETSTPTDQNETDEIETIELSDDDDNESEIETNVNGTNKNNNNDNNTKHFCFIIFNNPKYSHFLKNSIVKEEKKTNQQRHRQSQPLEKSTRTEDKSEAINRHFSAKMEKLIKEYMKYQRAPFSKKIFLDLTDP</sequence>
<dbReference type="EMBL" id="CAJOBI010001147">
    <property type="protein sequence ID" value="CAF3865881.1"/>
    <property type="molecule type" value="Genomic_DNA"/>
</dbReference>
<proteinExistence type="predicted"/>
<accession>A0A816U0Q5</accession>
<organism evidence="2 4">
    <name type="scientific">Rotaria magnacalcarata</name>
    <dbReference type="NCBI Taxonomy" id="392030"/>
    <lineage>
        <taxon>Eukaryota</taxon>
        <taxon>Metazoa</taxon>
        <taxon>Spiralia</taxon>
        <taxon>Gnathifera</taxon>
        <taxon>Rotifera</taxon>
        <taxon>Eurotatoria</taxon>
        <taxon>Bdelloidea</taxon>
        <taxon>Philodinida</taxon>
        <taxon>Philodinidae</taxon>
        <taxon>Rotaria</taxon>
    </lineage>
</organism>
<evidence type="ECO:0000256" key="1">
    <source>
        <dbReference type="SAM" id="MobiDB-lite"/>
    </source>
</evidence>
<gene>
    <name evidence="2" type="ORF">MBJ925_LOCUS22940</name>
    <name evidence="3" type="ORF">SMN809_LOCUS4806</name>
</gene>
<dbReference type="AlphaFoldDB" id="A0A816U0Q5"/>
<feature type="compositionally biased region" description="Basic and acidic residues" evidence="1">
    <location>
        <begin position="104"/>
        <end position="116"/>
    </location>
</feature>
<evidence type="ECO:0000313" key="4">
    <source>
        <dbReference type="Proteomes" id="UP000663824"/>
    </source>
</evidence>
<reference evidence="2" key="1">
    <citation type="submission" date="2021-02" db="EMBL/GenBank/DDBJ databases">
        <authorList>
            <person name="Nowell W R."/>
        </authorList>
    </citation>
    <scope>NUCLEOTIDE SEQUENCE</scope>
</reference>
<evidence type="ECO:0000313" key="3">
    <source>
        <dbReference type="EMBL" id="CAF3865881.1"/>
    </source>
</evidence>
<dbReference type="EMBL" id="CAJNRE010011714">
    <property type="protein sequence ID" value="CAF2104343.1"/>
    <property type="molecule type" value="Genomic_DNA"/>
</dbReference>
<feature type="compositionally biased region" description="Low complexity" evidence="1">
    <location>
        <begin position="48"/>
        <end position="59"/>
    </location>
</feature>
<dbReference type="Proteomes" id="UP000676336">
    <property type="component" value="Unassembled WGS sequence"/>
</dbReference>
<feature type="region of interest" description="Disordered" evidence="1">
    <location>
        <begin position="40"/>
        <end position="59"/>
    </location>
</feature>
<name>A0A816U0Q5_9BILA</name>
<evidence type="ECO:0000313" key="2">
    <source>
        <dbReference type="EMBL" id="CAF2104343.1"/>
    </source>
</evidence>
<comment type="caution">
    <text evidence="2">The sequence shown here is derived from an EMBL/GenBank/DDBJ whole genome shotgun (WGS) entry which is preliminary data.</text>
</comment>